<feature type="transmembrane region" description="Helical" evidence="6">
    <location>
        <begin position="31"/>
        <end position="54"/>
    </location>
</feature>
<sequence>MRRMLGFPPIRFVLELVELYFSKRIARSAAALAYFLILTFFPVLICVNAFIGLLHLDVNMVMLAAEPFLPTESLGVLGDYLGYITENQSTGLLIAGLGVTIFSASSAFRTLMSTMDELYDRNSYTGVWQVVASFAFSVLLLVTIYLSIVVLLTGEWLFSLLINFLHLDAASLPWDWQWMRFLLLFALVLFFVLLVYRVSAPRGKPRPPVLTGGILASITLVGASILFSWFIGLSSRYSLVYGSLASVIILLAWLYLCGNILMLGNVFNCVWYRRKKVRYLKKLKRDSAPPESLGG</sequence>
<evidence type="ECO:0000313" key="7">
    <source>
        <dbReference type="EMBL" id="SBW11790.1"/>
    </source>
</evidence>
<organism evidence="7">
    <name type="scientific">uncultured Eubacteriales bacterium</name>
    <dbReference type="NCBI Taxonomy" id="172733"/>
    <lineage>
        <taxon>Bacteria</taxon>
        <taxon>Bacillati</taxon>
        <taxon>Bacillota</taxon>
        <taxon>Clostridia</taxon>
        <taxon>Eubacteriales</taxon>
        <taxon>environmental samples</taxon>
    </lineage>
</organism>
<evidence type="ECO:0000256" key="6">
    <source>
        <dbReference type="SAM" id="Phobius"/>
    </source>
</evidence>
<reference evidence="7" key="1">
    <citation type="submission" date="2016-04" db="EMBL/GenBank/DDBJ databases">
        <authorList>
            <person name="Evans L.H."/>
            <person name="Alamgir A."/>
            <person name="Owens N."/>
            <person name="Weber N.D."/>
            <person name="Virtaneva K."/>
            <person name="Barbian K."/>
            <person name="Babar A."/>
            <person name="Rosenke K."/>
        </authorList>
    </citation>
    <scope>NUCLEOTIDE SEQUENCE</scope>
    <source>
        <strain evidence="7">86</strain>
    </source>
</reference>
<feature type="transmembrane region" description="Helical" evidence="6">
    <location>
        <begin position="91"/>
        <end position="111"/>
    </location>
</feature>
<dbReference type="PIRSF" id="PIRSF035875">
    <property type="entry name" value="RNase_BN"/>
    <property type="match status" value="1"/>
</dbReference>
<evidence type="ECO:0000256" key="2">
    <source>
        <dbReference type="ARBA" id="ARBA00022475"/>
    </source>
</evidence>
<dbReference type="NCBIfam" id="TIGR00765">
    <property type="entry name" value="yihY_not_rbn"/>
    <property type="match status" value="1"/>
</dbReference>
<dbReference type="PANTHER" id="PTHR30213:SF0">
    <property type="entry name" value="UPF0761 MEMBRANE PROTEIN YIHY"/>
    <property type="match status" value="1"/>
</dbReference>
<name>A0A212KJC4_9FIRM</name>
<proteinExistence type="predicted"/>
<keyword evidence="4 6" id="KW-1133">Transmembrane helix</keyword>
<dbReference type="PANTHER" id="PTHR30213">
    <property type="entry name" value="INNER MEMBRANE PROTEIN YHJD"/>
    <property type="match status" value="1"/>
</dbReference>
<feature type="transmembrane region" description="Helical" evidence="6">
    <location>
        <begin position="178"/>
        <end position="196"/>
    </location>
</feature>
<dbReference type="Pfam" id="PF03631">
    <property type="entry name" value="Virul_fac_BrkB"/>
    <property type="match status" value="1"/>
</dbReference>
<dbReference type="AlphaFoldDB" id="A0A212KJC4"/>
<evidence type="ECO:0000256" key="3">
    <source>
        <dbReference type="ARBA" id="ARBA00022692"/>
    </source>
</evidence>
<protein>
    <submittedName>
        <fullName evidence="7">YihY family protein</fullName>
    </submittedName>
</protein>
<dbReference type="EMBL" id="FLUN01000001">
    <property type="protein sequence ID" value="SBW11790.1"/>
    <property type="molecule type" value="Genomic_DNA"/>
</dbReference>
<keyword evidence="5 6" id="KW-0472">Membrane</keyword>
<dbReference type="InterPro" id="IPR017039">
    <property type="entry name" value="Virul_fac_BrkB"/>
</dbReference>
<keyword evidence="2" id="KW-1003">Cell membrane</keyword>
<evidence type="ECO:0000256" key="5">
    <source>
        <dbReference type="ARBA" id="ARBA00023136"/>
    </source>
</evidence>
<evidence type="ECO:0000256" key="4">
    <source>
        <dbReference type="ARBA" id="ARBA00022989"/>
    </source>
</evidence>
<accession>A0A212KJC4</accession>
<feature type="transmembrane region" description="Helical" evidence="6">
    <location>
        <begin position="131"/>
        <end position="158"/>
    </location>
</feature>
<feature type="transmembrane region" description="Helical" evidence="6">
    <location>
        <begin position="208"/>
        <end position="232"/>
    </location>
</feature>
<gene>
    <name evidence="7" type="ORF">KL86CLO1_13391</name>
</gene>
<dbReference type="GO" id="GO:0005886">
    <property type="term" value="C:plasma membrane"/>
    <property type="evidence" value="ECO:0007669"/>
    <property type="project" value="UniProtKB-SubCell"/>
</dbReference>
<feature type="transmembrane region" description="Helical" evidence="6">
    <location>
        <begin position="244"/>
        <end position="272"/>
    </location>
</feature>
<keyword evidence="3 6" id="KW-0812">Transmembrane</keyword>
<evidence type="ECO:0000256" key="1">
    <source>
        <dbReference type="ARBA" id="ARBA00004651"/>
    </source>
</evidence>
<comment type="subcellular location">
    <subcellularLocation>
        <location evidence="1">Cell membrane</location>
        <topology evidence="1">Multi-pass membrane protein</topology>
    </subcellularLocation>
</comment>